<feature type="chain" id="PRO_5009181043" description="Beta-lactamase-related domain-containing protein" evidence="2">
    <location>
        <begin position="31"/>
        <end position="633"/>
    </location>
</feature>
<feature type="domain" description="Beta-lactamase-related" evidence="3">
    <location>
        <begin position="46"/>
        <end position="364"/>
    </location>
</feature>
<sequence>MEWKKCYYKALNFCITFVFIMFFMCTSVLAQNSSELAKIEDFEEMIDNYMEKSLKEYHIAGATIVVVKDGEVLLKKGYGYSDVEKKIPVDTNKTFFRVGSVTKIFTATAAMQLVEQGKIDLDTDINKYLKGLKIDTKYDTPITLANLLTHTGGFAESVDGIYSEKLLDEPVPLYDTIKNNMPPLIRPSGEVIQYSNYGYALIGHIVEQVSGIPFDQYVEENIFKPLNMKNTRYSLSSSMLSEMSKGYNYKNGNFVEKPLGSIIVHPAGSIVSTSNDMSKFLTAHLQNGKYGDKRILKEETAISMQNRQFTQHNLMPGYGYGFHENFKNNKIIMHDGDADLFTSQLSILPEENLGYFISYNTLDDGQLRNGFEEELYKFLKVNLDQKLENLKERPFKSNKDLKDFEGDYVFAQRLLEGPLKIRGLFLKMKVSIDQNGELNLKVFDTSLSGDYIQIERGLFVNKENSRSILLKEDKEGNKYLIVDMNVPIQTLEKLGTLEAFMETYIRSFVIIISILGCMLSFINLFRRKKKYKGIERRTKIIVNLICLLNLFLAISMIMVMFSQSDSFRHYILIVVNLVSIGIATSVLFLCYSLVSVWKRNFLPLWNKIFYILVILAGIGALIYVSFLDVIFFV</sequence>
<dbReference type="PANTHER" id="PTHR46825:SF9">
    <property type="entry name" value="BETA-LACTAMASE-RELATED DOMAIN-CONTAINING PROTEIN"/>
    <property type="match status" value="1"/>
</dbReference>
<accession>A0A1E5LJZ9</accession>
<keyword evidence="1" id="KW-0472">Membrane</keyword>
<keyword evidence="5" id="KW-1185">Reference proteome</keyword>
<dbReference type="OrthoDB" id="846150at2"/>
<comment type="caution">
    <text evidence="4">The sequence shown here is derived from an EMBL/GenBank/DDBJ whole genome shotgun (WGS) entry which is preliminary data.</text>
</comment>
<feature type="transmembrane region" description="Helical" evidence="1">
    <location>
        <begin position="608"/>
        <end position="632"/>
    </location>
</feature>
<gene>
    <name evidence="4" type="ORF">BFG57_08180</name>
</gene>
<dbReference type="InterPro" id="IPR050491">
    <property type="entry name" value="AmpC-like"/>
</dbReference>
<dbReference type="EMBL" id="MJEH01000002">
    <property type="protein sequence ID" value="OEH94429.1"/>
    <property type="molecule type" value="Genomic_DNA"/>
</dbReference>
<feature type="signal peptide" evidence="2">
    <location>
        <begin position="1"/>
        <end position="30"/>
    </location>
</feature>
<keyword evidence="1" id="KW-1133">Transmembrane helix</keyword>
<dbReference type="RefSeq" id="WP_069715576.1">
    <property type="nucleotide sequence ID" value="NZ_MJEH01000002.1"/>
</dbReference>
<keyword evidence="2" id="KW-0732">Signal</keyword>
<dbReference type="Pfam" id="PF00144">
    <property type="entry name" value="Beta-lactamase"/>
    <property type="match status" value="1"/>
</dbReference>
<evidence type="ECO:0000256" key="2">
    <source>
        <dbReference type="SAM" id="SignalP"/>
    </source>
</evidence>
<evidence type="ECO:0000256" key="1">
    <source>
        <dbReference type="SAM" id="Phobius"/>
    </source>
</evidence>
<dbReference type="SUPFAM" id="SSF56601">
    <property type="entry name" value="beta-lactamase/transpeptidase-like"/>
    <property type="match status" value="1"/>
</dbReference>
<evidence type="ECO:0000259" key="3">
    <source>
        <dbReference type="Pfam" id="PF00144"/>
    </source>
</evidence>
<proteinExistence type="predicted"/>
<dbReference type="STRING" id="1305675.BFG57_08180"/>
<reference evidence="4 5" key="1">
    <citation type="submission" date="2016-08" db="EMBL/GenBank/DDBJ databases">
        <title>Genome of Bacillus solimangrovi GH2-4.</title>
        <authorList>
            <person name="Lim S."/>
            <person name="Kim B.-C."/>
        </authorList>
    </citation>
    <scope>NUCLEOTIDE SEQUENCE [LARGE SCALE GENOMIC DNA]</scope>
    <source>
        <strain evidence="4 5">GH2-4</strain>
    </source>
</reference>
<dbReference type="InterPro" id="IPR001466">
    <property type="entry name" value="Beta-lactam-related"/>
</dbReference>
<dbReference type="AlphaFoldDB" id="A0A1E5LJZ9"/>
<dbReference type="Gene3D" id="3.40.710.10">
    <property type="entry name" value="DD-peptidase/beta-lactamase superfamily"/>
    <property type="match status" value="1"/>
</dbReference>
<dbReference type="InterPro" id="IPR012338">
    <property type="entry name" value="Beta-lactam/transpept-like"/>
</dbReference>
<protein>
    <recommendedName>
        <fullName evidence="3">Beta-lactamase-related domain-containing protein</fullName>
    </recommendedName>
</protein>
<dbReference type="PANTHER" id="PTHR46825">
    <property type="entry name" value="D-ALANYL-D-ALANINE-CARBOXYPEPTIDASE/ENDOPEPTIDASE AMPH"/>
    <property type="match status" value="1"/>
</dbReference>
<keyword evidence="1" id="KW-0812">Transmembrane</keyword>
<feature type="transmembrane region" description="Helical" evidence="1">
    <location>
        <begin position="504"/>
        <end position="525"/>
    </location>
</feature>
<dbReference type="Proteomes" id="UP000095209">
    <property type="component" value="Unassembled WGS sequence"/>
</dbReference>
<name>A0A1E5LJZ9_9BACI</name>
<feature type="transmembrane region" description="Helical" evidence="1">
    <location>
        <begin position="540"/>
        <end position="561"/>
    </location>
</feature>
<evidence type="ECO:0000313" key="5">
    <source>
        <dbReference type="Proteomes" id="UP000095209"/>
    </source>
</evidence>
<feature type="transmembrane region" description="Helical" evidence="1">
    <location>
        <begin position="567"/>
        <end position="596"/>
    </location>
</feature>
<organism evidence="4 5">
    <name type="scientific">Bacillus solimangrovi</name>
    <dbReference type="NCBI Taxonomy" id="1305675"/>
    <lineage>
        <taxon>Bacteria</taxon>
        <taxon>Bacillati</taxon>
        <taxon>Bacillota</taxon>
        <taxon>Bacilli</taxon>
        <taxon>Bacillales</taxon>
        <taxon>Bacillaceae</taxon>
        <taxon>Bacillus</taxon>
    </lineage>
</organism>
<evidence type="ECO:0000313" key="4">
    <source>
        <dbReference type="EMBL" id="OEH94429.1"/>
    </source>
</evidence>